<reference evidence="2" key="1">
    <citation type="submission" date="2023-06" db="EMBL/GenBank/DDBJ databases">
        <authorList>
            <person name="Delattre M."/>
        </authorList>
    </citation>
    <scope>NUCLEOTIDE SEQUENCE</scope>
    <source>
        <strain evidence="2">AF72</strain>
    </source>
</reference>
<feature type="chain" id="PRO_5041423592" evidence="1">
    <location>
        <begin position="23"/>
        <end position="318"/>
    </location>
</feature>
<feature type="signal peptide" evidence="1">
    <location>
        <begin position="1"/>
        <end position="22"/>
    </location>
</feature>
<gene>
    <name evidence="2" type="ORF">MSPICULIGERA_LOCUS15719</name>
</gene>
<comment type="caution">
    <text evidence="2">The sequence shown here is derived from an EMBL/GenBank/DDBJ whole genome shotgun (WGS) entry which is preliminary data.</text>
</comment>
<sequence length="318" mass="36931">MRYSSGIRSLMLGIFLLQIAAAVATISQPRVQRLQDILAADYEELFDVKSLDITELNKGSAEASFEELFKLMERQYFRGPVNTTQLESCYWKIYMMHNDLGITEEIRSRINNEWQILEDATRLYANFTGISRAPELKRRREDEWAMIYYILSNLDRQSTALAQSRVDDMRRIFGLKGFPIAWNNTGGDERLYEKGFKMIPDILQAFKEFYVDQCPNPITQEEAKIWTEHRAFVLDAYLAWARGYPAGNNFPRSEVDAFFQQFRDLYETMSNQELFDVKSLNIPELDMGSAEASFAGLFKRMEKQFPSQYPADASDFTG</sequence>
<protein>
    <submittedName>
        <fullName evidence="2">Uncharacterized protein</fullName>
    </submittedName>
</protein>
<evidence type="ECO:0000313" key="2">
    <source>
        <dbReference type="EMBL" id="CAJ0577446.1"/>
    </source>
</evidence>
<organism evidence="2 3">
    <name type="scientific">Mesorhabditis spiculigera</name>
    <dbReference type="NCBI Taxonomy" id="96644"/>
    <lineage>
        <taxon>Eukaryota</taxon>
        <taxon>Metazoa</taxon>
        <taxon>Ecdysozoa</taxon>
        <taxon>Nematoda</taxon>
        <taxon>Chromadorea</taxon>
        <taxon>Rhabditida</taxon>
        <taxon>Rhabditina</taxon>
        <taxon>Rhabditomorpha</taxon>
        <taxon>Rhabditoidea</taxon>
        <taxon>Rhabditidae</taxon>
        <taxon>Mesorhabditinae</taxon>
        <taxon>Mesorhabditis</taxon>
    </lineage>
</organism>
<dbReference type="AlphaFoldDB" id="A0AA36CXY6"/>
<keyword evidence="3" id="KW-1185">Reference proteome</keyword>
<feature type="non-terminal residue" evidence="2">
    <location>
        <position position="318"/>
    </location>
</feature>
<accession>A0AA36CXY6</accession>
<proteinExistence type="predicted"/>
<name>A0AA36CXY6_9BILA</name>
<evidence type="ECO:0000313" key="3">
    <source>
        <dbReference type="Proteomes" id="UP001177023"/>
    </source>
</evidence>
<evidence type="ECO:0000256" key="1">
    <source>
        <dbReference type="SAM" id="SignalP"/>
    </source>
</evidence>
<dbReference type="Proteomes" id="UP001177023">
    <property type="component" value="Unassembled WGS sequence"/>
</dbReference>
<dbReference type="EMBL" id="CATQJA010002650">
    <property type="protein sequence ID" value="CAJ0577446.1"/>
    <property type="molecule type" value="Genomic_DNA"/>
</dbReference>
<keyword evidence="1" id="KW-0732">Signal</keyword>